<evidence type="ECO:0000313" key="3">
    <source>
        <dbReference type="EMBL" id="GAE28088.1"/>
    </source>
</evidence>
<dbReference type="InterPro" id="IPR042070">
    <property type="entry name" value="PucR_C-HTH_sf"/>
</dbReference>
<dbReference type="Proteomes" id="UP000018890">
    <property type="component" value="Unassembled WGS sequence"/>
</dbReference>
<sequence>MNLTVEEALTIHPFSKARLVAGKKGTARLINSVNIMDAPDIYKWTKYGEMVFTTAYIMKDNPLQAVKILQELNNKGCSGLGIKLGRYWKEIPSIVVEEAEKLQFPLLELPYEFTFSDQIRALFNAEYNKQKAWLESTTDSKTLSSSSGLSHNIEYFSLVNTIVHYPIAILSNEGQVLFNTSDWTEIELLEDWILDEHFEKTASSKGVCYPIQLNEGEHLYMLVVISPDYQITSEEDTLFTKTANMLSNQLQTSSDLNSESLSDYRSSIVIEKYLEDKMSIDDVTDYLTESELTVLSGSYICTLLNSTDPSLLQSMKEKLSTHPKVRTFTAKHYVLLGGIFSIYSHSDGDKDTSPDINHLANSLSDFLSDTGLEQKMTIYISNSKKQAVSLFEGYSECVETKSIAEQYNFDDPISTYDNLEFISLLRHIPIEYMEKYYNGLLHPLLTKESQYGQEMLHTLETYIKHNGQVNETAKKLFVHRNTVLYRLEKIGELIDVDTKKTNDMLRLKLAFLFKQLKNCG</sequence>
<dbReference type="InterPro" id="IPR025736">
    <property type="entry name" value="PucR_C-HTH_dom"/>
</dbReference>
<dbReference type="Gene3D" id="1.10.10.2840">
    <property type="entry name" value="PucR C-terminal helix-turn-helix domain"/>
    <property type="match status" value="1"/>
</dbReference>
<dbReference type="Pfam" id="PF07905">
    <property type="entry name" value="PucR"/>
    <property type="match status" value="1"/>
</dbReference>
<comment type="caution">
    <text evidence="3">The sequence shown here is derived from an EMBL/GenBank/DDBJ whole genome shotgun (WGS) entry which is preliminary data.</text>
</comment>
<dbReference type="PANTHER" id="PTHR33744:SF15">
    <property type="entry name" value="CARBOHYDRATE DIACID REGULATOR"/>
    <property type="match status" value="1"/>
</dbReference>
<protein>
    <submittedName>
        <fullName evidence="3">Transcriptional regulator</fullName>
    </submittedName>
</protein>
<dbReference type="Pfam" id="PF13556">
    <property type="entry name" value="HTH_30"/>
    <property type="match status" value="1"/>
</dbReference>
<accession>W4Q8S9</accession>
<dbReference type="PANTHER" id="PTHR33744">
    <property type="entry name" value="CARBOHYDRATE DIACID REGULATOR"/>
    <property type="match status" value="1"/>
</dbReference>
<reference evidence="3" key="1">
    <citation type="journal article" date="2014" name="Genome Announc.">
        <title>Draft Genome Sequences of Three Alkaliphilic Bacillus Strains, Bacillus wakoensis JCM 9140T, Bacillus akibai JCM 9157T, and Bacillus hemicellulosilyticus JCM 9152T.</title>
        <authorList>
            <person name="Yuki M."/>
            <person name="Oshima K."/>
            <person name="Suda W."/>
            <person name="Oshida Y."/>
            <person name="Kitamura K."/>
            <person name="Iida T."/>
            <person name="Hattori M."/>
            <person name="Ohkuma M."/>
        </authorList>
    </citation>
    <scope>NUCLEOTIDE SEQUENCE [LARGE SCALE GENOMIC DNA]</scope>
    <source>
        <strain evidence="3">JCM 9140</strain>
    </source>
</reference>
<dbReference type="OrthoDB" id="142218at2"/>
<dbReference type="InterPro" id="IPR012914">
    <property type="entry name" value="PucR_dom"/>
</dbReference>
<dbReference type="AlphaFoldDB" id="W4Q8S9"/>
<dbReference type="InterPro" id="IPR051448">
    <property type="entry name" value="CdaR-like_regulators"/>
</dbReference>
<organism evidence="3 4">
    <name type="scientific">Halalkalibacter wakoensis JCM 9140</name>
    <dbReference type="NCBI Taxonomy" id="1236970"/>
    <lineage>
        <taxon>Bacteria</taxon>
        <taxon>Bacillati</taxon>
        <taxon>Bacillota</taxon>
        <taxon>Bacilli</taxon>
        <taxon>Bacillales</taxon>
        <taxon>Bacillaceae</taxon>
        <taxon>Halalkalibacter</taxon>
    </lineage>
</organism>
<dbReference type="EMBL" id="BAUT01000081">
    <property type="protein sequence ID" value="GAE28088.1"/>
    <property type="molecule type" value="Genomic_DNA"/>
</dbReference>
<proteinExistence type="predicted"/>
<evidence type="ECO:0000259" key="1">
    <source>
        <dbReference type="Pfam" id="PF07905"/>
    </source>
</evidence>
<evidence type="ECO:0000259" key="2">
    <source>
        <dbReference type="Pfam" id="PF13556"/>
    </source>
</evidence>
<dbReference type="STRING" id="1236970.JCM9140_4281"/>
<name>W4Q8S9_9BACI</name>
<feature type="domain" description="Purine catabolism PurC-like" evidence="1">
    <location>
        <begin position="9"/>
        <end position="123"/>
    </location>
</feature>
<dbReference type="RefSeq" id="WP_034750305.1">
    <property type="nucleotide sequence ID" value="NZ_BAUT01000081.1"/>
</dbReference>
<evidence type="ECO:0000313" key="4">
    <source>
        <dbReference type="Proteomes" id="UP000018890"/>
    </source>
</evidence>
<gene>
    <name evidence="3" type="ORF">JCM9140_4281</name>
</gene>
<feature type="domain" description="PucR C-terminal helix-turn-helix" evidence="2">
    <location>
        <begin position="456"/>
        <end position="512"/>
    </location>
</feature>
<keyword evidence="4" id="KW-1185">Reference proteome</keyword>